<dbReference type="AlphaFoldDB" id="A0A0G0VJ75"/>
<evidence type="ECO:0000256" key="1">
    <source>
        <dbReference type="SAM" id="Phobius"/>
    </source>
</evidence>
<feature type="chain" id="PRO_5002534893" evidence="2">
    <location>
        <begin position="24"/>
        <end position="520"/>
    </location>
</feature>
<evidence type="ECO:0000313" key="4">
    <source>
        <dbReference type="EMBL" id="KKR99626.1"/>
    </source>
</evidence>
<name>A0A0G0VJ75_9BACT</name>
<feature type="signal peptide" evidence="2">
    <location>
        <begin position="1"/>
        <end position="23"/>
    </location>
</feature>
<accession>A0A0G0VJ75</accession>
<feature type="transmembrane region" description="Helical" evidence="1">
    <location>
        <begin position="239"/>
        <end position="262"/>
    </location>
</feature>
<dbReference type="EMBL" id="LCAW01000004">
    <property type="protein sequence ID" value="KKR99626.1"/>
    <property type="molecule type" value="Genomic_DNA"/>
</dbReference>
<evidence type="ECO:0000256" key="2">
    <source>
        <dbReference type="SAM" id="SignalP"/>
    </source>
</evidence>
<gene>
    <name evidence="4" type="ORF">UU50_C0004G0007</name>
</gene>
<sequence length="520" mass="54747">MTMNKIFFTLFCSLLLAPSFAFALDYSSCDTGTAECYCTPNDPIGIEQSIITSIQKCQYACYSIEPYAGALGGEITGYSVQCQVGGATATISQGDLDSLSLDYADCDAGTPRCYCAPDDVIPVDQSKVTSVQMCQDVCDSFEPYASSLGGEITGYSVQCEIRGASVVLSQGTLDGPLGDASFGPIAPNTTISTSEPDETYPVPMLGVDIPGLEFTPATKTDDSITSNYLGEYIQAALNFVFPAASLLAIVMMMIGGIEYILARGDKGKITTATTHLKQAVTGIILLFGAFTIASVVDPGFLIYEGLSPHYITAEFVSTEDTFSDIAGLNLSNPPNTISDIPSDGTNGVTYYTQRGNDTPYGSCGTVATSGCGVTSTAMVLTYLGYTITPSELATLWGSQGSCPQSADYGTSCRACPLSGDCSCMGTRWDSFTTSNVIQDNGFTGTMISTREQIITYLENNQPIIASMGPGIFTSSGHFIVLTGVDGNGNVLVNDPNSGIQSASYDDVFGALKGAWYIKKD</sequence>
<feature type="transmembrane region" description="Helical" evidence="1">
    <location>
        <begin position="283"/>
        <end position="303"/>
    </location>
</feature>
<comment type="caution">
    <text evidence="4">The sequence shown here is derived from an EMBL/GenBank/DDBJ whole genome shotgun (WGS) entry which is preliminary data.</text>
</comment>
<keyword evidence="2" id="KW-0732">Signal</keyword>
<protein>
    <submittedName>
        <fullName evidence="4">Peptidase, M23/M37 family</fullName>
    </submittedName>
</protein>
<keyword evidence="1" id="KW-0812">Transmembrane</keyword>
<reference evidence="4 5" key="1">
    <citation type="journal article" date="2015" name="Nature">
        <title>rRNA introns, odd ribosomes, and small enigmatic genomes across a large radiation of phyla.</title>
        <authorList>
            <person name="Brown C.T."/>
            <person name="Hug L.A."/>
            <person name="Thomas B.C."/>
            <person name="Sharon I."/>
            <person name="Castelle C.J."/>
            <person name="Singh A."/>
            <person name="Wilkins M.J."/>
            <person name="Williams K.H."/>
            <person name="Banfield J.F."/>
        </authorList>
    </citation>
    <scope>NUCLEOTIDE SEQUENCE [LARGE SCALE GENOMIC DNA]</scope>
</reference>
<proteinExistence type="predicted"/>
<dbReference type="PATRIC" id="fig|1618983.3.peg.221"/>
<feature type="domain" description="Peptidase C39-like" evidence="3">
    <location>
        <begin position="347"/>
        <end position="496"/>
    </location>
</feature>
<keyword evidence="1" id="KW-0472">Membrane</keyword>
<evidence type="ECO:0000259" key="3">
    <source>
        <dbReference type="Pfam" id="PF13529"/>
    </source>
</evidence>
<dbReference type="InterPro" id="IPR043993">
    <property type="entry name" value="T4SS_pilin"/>
</dbReference>
<dbReference type="Gene3D" id="3.90.70.10">
    <property type="entry name" value="Cysteine proteinases"/>
    <property type="match status" value="1"/>
</dbReference>
<evidence type="ECO:0000313" key="5">
    <source>
        <dbReference type="Proteomes" id="UP000033930"/>
    </source>
</evidence>
<dbReference type="Pfam" id="PF13529">
    <property type="entry name" value="Peptidase_C39_2"/>
    <property type="match status" value="1"/>
</dbReference>
<dbReference type="InterPro" id="IPR039564">
    <property type="entry name" value="Peptidase_C39-like"/>
</dbReference>
<keyword evidence="1" id="KW-1133">Transmembrane helix</keyword>
<dbReference type="Pfam" id="PF18895">
    <property type="entry name" value="T4SS_pilin"/>
    <property type="match status" value="1"/>
</dbReference>
<organism evidence="4 5">
    <name type="scientific">Candidatus Uhrbacteria bacterium GW2011_GWC1_41_20</name>
    <dbReference type="NCBI Taxonomy" id="1618983"/>
    <lineage>
        <taxon>Bacteria</taxon>
        <taxon>Candidatus Uhriibacteriota</taxon>
    </lineage>
</organism>
<dbReference type="Proteomes" id="UP000033930">
    <property type="component" value="Unassembled WGS sequence"/>
</dbReference>